<proteinExistence type="inferred from homology"/>
<dbReference type="PANTHER" id="PTHR21738">
    <property type="entry name" value="RIBOSOMAL RNA PROCESSING PROTEIN 36 HOMOLOG"/>
    <property type="match status" value="1"/>
</dbReference>
<evidence type="ECO:0000256" key="2">
    <source>
        <dbReference type="ARBA" id="ARBA00009418"/>
    </source>
</evidence>
<comment type="similarity">
    <text evidence="2 6">Belongs to the RRP36 family.</text>
</comment>
<protein>
    <recommendedName>
        <fullName evidence="6">rRNA biogenesis protein RRP36</fullName>
    </recommendedName>
</protein>
<accession>A0ABR1FSC0</accession>
<reference evidence="8 9" key="1">
    <citation type="submission" date="2024-03" db="EMBL/GenBank/DDBJ databases">
        <title>Aureococcus anophagefferens CCMP1851 and Kratosvirus quantuckense: Draft genome of a second virus-susceptible host strain in the model system.</title>
        <authorList>
            <person name="Chase E."/>
            <person name="Truchon A.R."/>
            <person name="Schepens W."/>
            <person name="Wilhelm S.W."/>
        </authorList>
    </citation>
    <scope>NUCLEOTIDE SEQUENCE [LARGE SCALE GENOMIC DNA]</scope>
    <source>
        <strain evidence="8 9">CCMP1851</strain>
    </source>
</reference>
<evidence type="ECO:0000256" key="5">
    <source>
        <dbReference type="ARBA" id="ARBA00023242"/>
    </source>
</evidence>
<evidence type="ECO:0000256" key="6">
    <source>
        <dbReference type="RuleBase" id="RU368027"/>
    </source>
</evidence>
<evidence type="ECO:0000256" key="4">
    <source>
        <dbReference type="ARBA" id="ARBA00022552"/>
    </source>
</evidence>
<evidence type="ECO:0000256" key="7">
    <source>
        <dbReference type="SAM" id="MobiDB-lite"/>
    </source>
</evidence>
<feature type="compositionally biased region" description="Basic residues" evidence="7">
    <location>
        <begin position="90"/>
        <end position="103"/>
    </location>
</feature>
<organism evidence="8 9">
    <name type="scientific">Aureococcus anophagefferens</name>
    <name type="common">Harmful bloom alga</name>
    <dbReference type="NCBI Taxonomy" id="44056"/>
    <lineage>
        <taxon>Eukaryota</taxon>
        <taxon>Sar</taxon>
        <taxon>Stramenopiles</taxon>
        <taxon>Ochrophyta</taxon>
        <taxon>Pelagophyceae</taxon>
        <taxon>Pelagomonadales</taxon>
        <taxon>Pelagomonadaceae</taxon>
        <taxon>Aureococcus</taxon>
    </lineage>
</organism>
<evidence type="ECO:0000256" key="1">
    <source>
        <dbReference type="ARBA" id="ARBA00004604"/>
    </source>
</evidence>
<keyword evidence="3 6" id="KW-0690">Ribosome biogenesis</keyword>
<keyword evidence="4 6" id="KW-0698">rRNA processing</keyword>
<dbReference type="Pfam" id="PF06102">
    <property type="entry name" value="RRP36"/>
    <property type="match status" value="1"/>
</dbReference>
<name>A0ABR1FSC0_AURAN</name>
<evidence type="ECO:0000256" key="3">
    <source>
        <dbReference type="ARBA" id="ARBA00022517"/>
    </source>
</evidence>
<evidence type="ECO:0000313" key="8">
    <source>
        <dbReference type="EMBL" id="KAK7237362.1"/>
    </source>
</evidence>
<keyword evidence="9" id="KW-1185">Reference proteome</keyword>
<feature type="compositionally biased region" description="Low complexity" evidence="7">
    <location>
        <begin position="65"/>
        <end position="74"/>
    </location>
</feature>
<feature type="compositionally biased region" description="Basic and acidic residues" evidence="7">
    <location>
        <begin position="214"/>
        <end position="233"/>
    </location>
</feature>
<gene>
    <name evidence="8" type="ORF">SO694_000960102</name>
</gene>
<keyword evidence="5 6" id="KW-0539">Nucleus</keyword>
<feature type="compositionally biased region" description="Acidic residues" evidence="7">
    <location>
        <begin position="42"/>
        <end position="61"/>
    </location>
</feature>
<feature type="compositionally biased region" description="Low complexity" evidence="7">
    <location>
        <begin position="148"/>
        <end position="171"/>
    </location>
</feature>
<keyword evidence="6" id="KW-0687">Ribonucleoprotein</keyword>
<comment type="subcellular location">
    <subcellularLocation>
        <location evidence="1 6">Nucleus</location>
        <location evidence="1 6">Nucleolus</location>
    </subcellularLocation>
</comment>
<comment type="function">
    <text evidence="6">Component of the 90S pre-ribosome involved in the maturation of rRNAs. Required for early cleavages of the pre-RNAs in the 40S ribosomal subunit maturation pathway.</text>
</comment>
<sequence>MARGLEAQLAAFENASDDDDSSDGGGDSVDHDELARAGEAASSDDDESDGEADASDDEGYDSEAGRAAAARGSPSPRPRACRSASGSGASRRRRRRALPRGRPPRTCARPAPRQGDAVPAVEERASGTVVEETSAARGPSRASRRSRPCATRASRRSAAPTTPTPRRSATAGSATHEAEEISRKQGQLKTKKGRKDAGLKAEVDDAVRKRKQRKHDERKRDVVRSMKRAERTKVKAGKQPYYAKKSVVKQRLLEDRFDQLKKAGKLNGFLRKKARKPTSLLEAGRGPEARGACASARARAALVCGPL</sequence>
<dbReference type="InterPro" id="IPR009292">
    <property type="entry name" value="RRP36"/>
</dbReference>
<feature type="compositionally biased region" description="Basic and acidic residues" evidence="7">
    <location>
        <begin position="195"/>
        <end position="207"/>
    </location>
</feature>
<feature type="region of interest" description="Disordered" evidence="7">
    <location>
        <begin position="1"/>
        <end position="239"/>
    </location>
</feature>
<comment type="subunit">
    <text evidence="6">Associates with 90S and pre-40S pre-ribosomal particles.</text>
</comment>
<dbReference type="EMBL" id="JBBJCI010000252">
    <property type="protein sequence ID" value="KAK7237362.1"/>
    <property type="molecule type" value="Genomic_DNA"/>
</dbReference>
<dbReference type="Proteomes" id="UP001363151">
    <property type="component" value="Unassembled WGS sequence"/>
</dbReference>
<feature type="compositionally biased region" description="Low complexity" evidence="7">
    <location>
        <begin position="104"/>
        <end position="113"/>
    </location>
</feature>
<comment type="caution">
    <text evidence="8">The sequence shown here is derived from an EMBL/GenBank/DDBJ whole genome shotgun (WGS) entry which is preliminary data.</text>
</comment>
<evidence type="ECO:0000313" key="9">
    <source>
        <dbReference type="Proteomes" id="UP001363151"/>
    </source>
</evidence>
<dbReference type="PANTHER" id="PTHR21738:SF0">
    <property type="entry name" value="RIBOSOMAL RNA PROCESSING PROTEIN 36 HOMOLOG"/>
    <property type="match status" value="1"/>
</dbReference>